<dbReference type="AlphaFoldDB" id="A0A3R6EJJ8"/>
<organism evidence="1 2">
    <name type="scientific">Parabacteroides merdae</name>
    <dbReference type="NCBI Taxonomy" id="46503"/>
    <lineage>
        <taxon>Bacteria</taxon>
        <taxon>Pseudomonadati</taxon>
        <taxon>Bacteroidota</taxon>
        <taxon>Bacteroidia</taxon>
        <taxon>Bacteroidales</taxon>
        <taxon>Tannerellaceae</taxon>
        <taxon>Parabacteroides</taxon>
    </lineage>
</organism>
<dbReference type="InterPro" id="IPR007298">
    <property type="entry name" value="Cu-R_lipoprotein_NlpE"/>
</dbReference>
<protein>
    <submittedName>
        <fullName evidence="1">Copper resistance protein NlpE</fullName>
    </submittedName>
</protein>
<name>A0A3R6EJJ8_9BACT</name>
<evidence type="ECO:0000313" key="1">
    <source>
        <dbReference type="EMBL" id="RHC89514.1"/>
    </source>
</evidence>
<dbReference type="EMBL" id="QSII01000002">
    <property type="protein sequence ID" value="RHC89514.1"/>
    <property type="molecule type" value="Genomic_DNA"/>
</dbReference>
<dbReference type="PROSITE" id="PS51257">
    <property type="entry name" value="PROKAR_LIPOPROTEIN"/>
    <property type="match status" value="1"/>
</dbReference>
<proteinExistence type="predicted"/>
<reference evidence="1 2" key="1">
    <citation type="submission" date="2018-08" db="EMBL/GenBank/DDBJ databases">
        <title>A genome reference for cultivated species of the human gut microbiota.</title>
        <authorList>
            <person name="Zou Y."/>
            <person name="Xue W."/>
            <person name="Luo G."/>
        </authorList>
    </citation>
    <scope>NUCLEOTIDE SEQUENCE [LARGE SCALE GENOMIC DNA]</scope>
    <source>
        <strain evidence="1 2">AM34-17</strain>
    </source>
</reference>
<accession>A0A3R6EJJ8</accession>
<sequence>MKMIFLWAIFGVVMIGCNSSQKNNAPIKNREIKTESQAHTSNLFGTYEGTLPAADCEGIKTILVINEDKTYTLKSEYIGREDATFETSGIYHIIGDSIMELVTPSSGEKTYYRMLNNRQVMLSDKEGTISQSLLAEHYILNKK</sequence>
<dbReference type="Gene3D" id="2.40.128.640">
    <property type="match status" value="1"/>
</dbReference>
<dbReference type="Proteomes" id="UP000286260">
    <property type="component" value="Unassembled WGS sequence"/>
</dbReference>
<comment type="caution">
    <text evidence="1">The sequence shown here is derived from an EMBL/GenBank/DDBJ whole genome shotgun (WGS) entry which is preliminary data.</text>
</comment>
<gene>
    <name evidence="1" type="ORF">DW828_02930</name>
</gene>
<dbReference type="Pfam" id="PF04170">
    <property type="entry name" value="NlpE"/>
    <property type="match status" value="1"/>
</dbReference>
<dbReference type="RefSeq" id="WP_122203912.1">
    <property type="nucleotide sequence ID" value="NZ_QRPL01000008.1"/>
</dbReference>
<evidence type="ECO:0000313" key="2">
    <source>
        <dbReference type="Proteomes" id="UP000286260"/>
    </source>
</evidence>